<dbReference type="InterPro" id="IPR034084">
    <property type="entry name" value="Thermitase-like_dom"/>
</dbReference>
<organism evidence="11 12">
    <name type="scientific">Streptomyces omiyaensis</name>
    <dbReference type="NCBI Taxonomy" id="68247"/>
    <lineage>
        <taxon>Bacteria</taxon>
        <taxon>Bacillati</taxon>
        <taxon>Actinomycetota</taxon>
        <taxon>Actinomycetes</taxon>
        <taxon>Kitasatosporales</taxon>
        <taxon>Streptomycetaceae</taxon>
        <taxon>Streptomyces</taxon>
    </lineage>
</organism>
<dbReference type="CDD" id="cd07484">
    <property type="entry name" value="Peptidases_S8_Thermitase_like"/>
    <property type="match status" value="1"/>
</dbReference>
<feature type="chain" id="PRO_5045537774" evidence="9">
    <location>
        <begin position="32"/>
        <end position="335"/>
    </location>
</feature>
<dbReference type="PROSITE" id="PS00138">
    <property type="entry name" value="SUBTILASE_SER"/>
    <property type="match status" value="1"/>
</dbReference>
<dbReference type="SUPFAM" id="SSF52743">
    <property type="entry name" value="Subtilisin-like"/>
    <property type="match status" value="1"/>
</dbReference>
<dbReference type="RefSeq" id="WP_229883434.1">
    <property type="nucleotide sequence ID" value="NZ_BMVV01000006.1"/>
</dbReference>
<feature type="active site" description="Charge relay system" evidence="7">
    <location>
        <position position="106"/>
    </location>
</feature>
<dbReference type="PANTHER" id="PTHR43806:SF11">
    <property type="entry name" value="CEREVISIN-RELATED"/>
    <property type="match status" value="1"/>
</dbReference>
<evidence type="ECO:0000256" key="1">
    <source>
        <dbReference type="ARBA" id="ARBA00004613"/>
    </source>
</evidence>
<dbReference type="InterPro" id="IPR000209">
    <property type="entry name" value="Peptidase_S8/S53_dom"/>
</dbReference>
<dbReference type="InterPro" id="IPR050131">
    <property type="entry name" value="Peptidase_S8_subtilisin-like"/>
</dbReference>
<feature type="active site" description="Charge relay system" evidence="7">
    <location>
        <position position="73"/>
    </location>
</feature>
<keyword evidence="12" id="KW-1185">Reference proteome</keyword>
<feature type="signal peptide" evidence="9">
    <location>
        <begin position="1"/>
        <end position="31"/>
    </location>
</feature>
<dbReference type="InterPro" id="IPR015500">
    <property type="entry name" value="Peptidase_S8_subtilisin-rel"/>
</dbReference>
<evidence type="ECO:0000313" key="12">
    <source>
        <dbReference type="Proteomes" id="UP001604282"/>
    </source>
</evidence>
<dbReference type="InterPro" id="IPR023827">
    <property type="entry name" value="Peptidase_S8_Asp-AS"/>
</dbReference>
<evidence type="ECO:0000256" key="9">
    <source>
        <dbReference type="SAM" id="SignalP"/>
    </source>
</evidence>
<dbReference type="PROSITE" id="PS00136">
    <property type="entry name" value="SUBTILASE_ASP"/>
    <property type="match status" value="1"/>
</dbReference>
<keyword evidence="4 7" id="KW-0645">Protease</keyword>
<keyword evidence="5 7" id="KW-0378">Hydrolase</keyword>
<evidence type="ECO:0000256" key="2">
    <source>
        <dbReference type="ARBA" id="ARBA00011073"/>
    </source>
</evidence>
<dbReference type="PANTHER" id="PTHR43806">
    <property type="entry name" value="PEPTIDASE S8"/>
    <property type="match status" value="1"/>
</dbReference>
<protein>
    <submittedName>
        <fullName evidence="11">S8 family peptidase</fullName>
        <ecNumber evidence="11">3.4.-.-</ecNumber>
    </submittedName>
</protein>
<feature type="domain" description="Peptidase S8/S53" evidence="10">
    <location>
        <begin position="64"/>
        <end position="309"/>
    </location>
</feature>
<proteinExistence type="inferred from homology"/>
<dbReference type="InterPro" id="IPR023828">
    <property type="entry name" value="Peptidase_S8_Ser-AS"/>
</dbReference>
<evidence type="ECO:0000256" key="5">
    <source>
        <dbReference type="ARBA" id="ARBA00022801"/>
    </source>
</evidence>
<dbReference type="Proteomes" id="UP001604282">
    <property type="component" value="Unassembled WGS sequence"/>
</dbReference>
<dbReference type="Pfam" id="PF00082">
    <property type="entry name" value="Peptidase_S8"/>
    <property type="match status" value="1"/>
</dbReference>
<dbReference type="InterPro" id="IPR022398">
    <property type="entry name" value="Peptidase_S8_His-AS"/>
</dbReference>
<dbReference type="GO" id="GO:0016787">
    <property type="term" value="F:hydrolase activity"/>
    <property type="evidence" value="ECO:0007669"/>
    <property type="project" value="UniProtKB-KW"/>
</dbReference>
<dbReference type="EC" id="3.4.-.-" evidence="11"/>
<feature type="active site" description="Charge relay system" evidence="7">
    <location>
        <position position="275"/>
    </location>
</feature>
<name>A0ABW7BXL0_9ACTN</name>
<keyword evidence="3" id="KW-0964">Secreted</keyword>
<evidence type="ECO:0000256" key="7">
    <source>
        <dbReference type="PROSITE-ProRule" id="PRU01240"/>
    </source>
</evidence>
<keyword evidence="9" id="KW-0732">Signal</keyword>
<keyword evidence="6 7" id="KW-0720">Serine protease</keyword>
<gene>
    <name evidence="11" type="ORF">ACGFYS_25085</name>
</gene>
<dbReference type="InterPro" id="IPR036852">
    <property type="entry name" value="Peptidase_S8/S53_dom_sf"/>
</dbReference>
<dbReference type="PROSITE" id="PS00137">
    <property type="entry name" value="SUBTILASE_HIS"/>
    <property type="match status" value="1"/>
</dbReference>
<evidence type="ECO:0000256" key="6">
    <source>
        <dbReference type="ARBA" id="ARBA00022825"/>
    </source>
</evidence>
<dbReference type="EMBL" id="JBICZW010000018">
    <property type="protein sequence ID" value="MFG3192210.1"/>
    <property type="molecule type" value="Genomic_DNA"/>
</dbReference>
<comment type="caution">
    <text evidence="11">The sequence shown here is derived from an EMBL/GenBank/DDBJ whole genome shotgun (WGS) entry which is preliminary data.</text>
</comment>
<accession>A0ABW7BXL0</accession>
<dbReference type="PROSITE" id="PS51892">
    <property type="entry name" value="SUBTILASE"/>
    <property type="match status" value="1"/>
</dbReference>
<dbReference type="Gene3D" id="3.40.50.200">
    <property type="entry name" value="Peptidase S8/S53 domain"/>
    <property type="match status" value="1"/>
</dbReference>
<evidence type="ECO:0000259" key="10">
    <source>
        <dbReference type="Pfam" id="PF00082"/>
    </source>
</evidence>
<evidence type="ECO:0000313" key="11">
    <source>
        <dbReference type="EMBL" id="MFG3192210.1"/>
    </source>
</evidence>
<sequence>MLTYAVEWGVFMRRRSAAALTALAVLTAALATGCGSDEEPDPLRSQQWALDSLKLPDAWNTAKGDDTVIAVVDTGVDPGHPDLEGRLVDGYDFVDGDDDPKDLNGHGTHVSGIAAAHTDNGVGISGGARGAKIMPVRVLGADGSGSDANITKGIVWAAQHGADVINLSLGESGLMARLLKGGVLNDAISVANGKGAVVVAAAGNDATLLQPYEVDTPVLVVNAADANGQPATFTNFGAQNAVAAPGVDILSTLPTYTARETLRNTTGYGKLSGTSMASPYVSAVAALLHQQGLSPTEIMRTIRDTARNPAGDLKLGLGNVDAAAAVEEAAAAHPN</sequence>
<comment type="subcellular location">
    <subcellularLocation>
        <location evidence="1">Secreted</location>
    </subcellularLocation>
</comment>
<evidence type="ECO:0000256" key="4">
    <source>
        <dbReference type="ARBA" id="ARBA00022670"/>
    </source>
</evidence>
<evidence type="ECO:0000256" key="3">
    <source>
        <dbReference type="ARBA" id="ARBA00022525"/>
    </source>
</evidence>
<dbReference type="PRINTS" id="PR00723">
    <property type="entry name" value="SUBTILISIN"/>
</dbReference>
<evidence type="ECO:0000256" key="8">
    <source>
        <dbReference type="RuleBase" id="RU003355"/>
    </source>
</evidence>
<reference evidence="11 12" key="1">
    <citation type="submission" date="2024-10" db="EMBL/GenBank/DDBJ databases">
        <title>The Natural Products Discovery Center: Release of the First 8490 Sequenced Strains for Exploring Actinobacteria Biosynthetic Diversity.</title>
        <authorList>
            <person name="Kalkreuter E."/>
            <person name="Kautsar S.A."/>
            <person name="Yang D."/>
            <person name="Bader C.D."/>
            <person name="Teijaro C.N."/>
            <person name="Fluegel L."/>
            <person name="Davis C.M."/>
            <person name="Simpson J.R."/>
            <person name="Lauterbach L."/>
            <person name="Steele A.D."/>
            <person name="Gui C."/>
            <person name="Meng S."/>
            <person name="Li G."/>
            <person name="Viehrig K."/>
            <person name="Ye F."/>
            <person name="Su P."/>
            <person name="Kiefer A.F."/>
            <person name="Nichols A."/>
            <person name="Cepeda A.J."/>
            <person name="Yan W."/>
            <person name="Fan B."/>
            <person name="Jiang Y."/>
            <person name="Adhikari A."/>
            <person name="Zheng C.-J."/>
            <person name="Schuster L."/>
            <person name="Cowan T.M."/>
            <person name="Smanski M.J."/>
            <person name="Chevrette M.G."/>
            <person name="De Carvalho L.P.S."/>
            <person name="Shen B."/>
        </authorList>
    </citation>
    <scope>NUCLEOTIDE SEQUENCE [LARGE SCALE GENOMIC DNA]</scope>
    <source>
        <strain evidence="11 12">NPDC048229</strain>
    </source>
</reference>
<comment type="similarity">
    <text evidence="2 7 8">Belongs to the peptidase S8 family.</text>
</comment>